<dbReference type="NCBIfam" id="NF009709">
    <property type="entry name" value="PRK13238.1"/>
    <property type="match status" value="1"/>
</dbReference>
<dbReference type="AlphaFoldDB" id="A0A1H5Y547"/>
<evidence type="ECO:0000256" key="2">
    <source>
        <dbReference type="ARBA" id="ARBA00009721"/>
    </source>
</evidence>
<comment type="cofactor">
    <cofactor evidence="1 5">
        <name>pyridoxal 5'-phosphate</name>
        <dbReference type="ChEBI" id="CHEBI:597326"/>
    </cofactor>
</comment>
<dbReference type="SUPFAM" id="SSF53383">
    <property type="entry name" value="PLP-dependent transferases"/>
    <property type="match status" value="1"/>
</dbReference>
<dbReference type="InterPro" id="IPR011166">
    <property type="entry name" value="Beta-eliminating_lyase"/>
</dbReference>
<feature type="modified residue" description="N6-(pyridoxal phosphate)lysine" evidence="5">
    <location>
        <position position="259"/>
    </location>
</feature>
<evidence type="ECO:0000259" key="6">
    <source>
        <dbReference type="Pfam" id="PF01212"/>
    </source>
</evidence>
<name>A0A1H5Y547_9ACTN</name>
<dbReference type="GO" id="GO:0016830">
    <property type="term" value="F:carbon-carbon lyase activity"/>
    <property type="evidence" value="ECO:0007669"/>
    <property type="project" value="InterPro"/>
</dbReference>
<dbReference type="InterPro" id="IPR001597">
    <property type="entry name" value="ArAA_b-elim_lyase/Thr_aldolase"/>
</dbReference>
<dbReference type="RefSeq" id="WP_103954888.1">
    <property type="nucleotide sequence ID" value="NZ_FNVT01000002.1"/>
</dbReference>
<evidence type="ECO:0000256" key="3">
    <source>
        <dbReference type="ARBA" id="ARBA00022898"/>
    </source>
</evidence>
<dbReference type="Pfam" id="PF01212">
    <property type="entry name" value="Beta_elim_lyase"/>
    <property type="match status" value="1"/>
</dbReference>
<evidence type="ECO:0000313" key="7">
    <source>
        <dbReference type="EMBL" id="SEG19179.1"/>
    </source>
</evidence>
<dbReference type="PIRSF" id="PIRSF001386">
    <property type="entry name" value="Trpase"/>
    <property type="match status" value="1"/>
</dbReference>
<dbReference type="PANTHER" id="PTHR32325">
    <property type="entry name" value="BETA-ELIMINATING LYASE-LIKE PROTEIN-RELATED"/>
    <property type="match status" value="1"/>
</dbReference>
<sequence>MSGRHPAEPWRIKMVERLPVTTRQERQRALRDAGYNISLLRSEDVYIDLYTDSGTNAMSDRQWAALMSGDEAYAGARSFYRFETAVRDHYGYEHVIPTHQGRGAENILSRALIRPGCHIPGNMYFTTTRAHQELNGGTFHDVIIDEAHDPGCEHPFKGNIDLAKLERLIHEVGPEHIPYVSVAATVNMAGGQPISMANLTAVRDLTRRHDIPIILDAARAVENAWFIRQREPGWQDHTVAGVLRELCARTDGATMSAKKDSLANIGGWLGVRDAGLAEQARNLVVLYEGLHTYGGMAGRDMEAVAEGIAESVQEENIRARIDQVAYLGRQLSDAGIPLVHPIGGHAVCVDAAATLPHLPRDEFPAQTLAAALYLDSGVRAAERGTVSAGRDPDTGGNRHPRLELIRLTIPRRVYTQSHMDVVADGVISVYKQRDLLDSGLRFVHEPDVLRFFQARFLPTAPDSILTRPAREP</sequence>
<evidence type="ECO:0000256" key="4">
    <source>
        <dbReference type="ARBA" id="ARBA00023239"/>
    </source>
</evidence>
<dbReference type="Gene3D" id="3.90.1150.10">
    <property type="entry name" value="Aspartate Aminotransferase, domain 1"/>
    <property type="match status" value="1"/>
</dbReference>
<protein>
    <submittedName>
        <fullName evidence="7">Tyrosine phenol-lyase</fullName>
    </submittedName>
</protein>
<keyword evidence="3 5" id="KW-0663">Pyridoxal phosphate</keyword>
<dbReference type="InterPro" id="IPR015422">
    <property type="entry name" value="PyrdxlP-dep_Trfase_small"/>
</dbReference>
<dbReference type="PANTHER" id="PTHR32325:SF4">
    <property type="entry name" value="TRYPTOPHANASE"/>
    <property type="match status" value="1"/>
</dbReference>
<evidence type="ECO:0000256" key="1">
    <source>
        <dbReference type="ARBA" id="ARBA00001933"/>
    </source>
</evidence>
<dbReference type="InterPro" id="IPR015424">
    <property type="entry name" value="PyrdxlP-dep_Trfase"/>
</dbReference>
<dbReference type="Proteomes" id="UP000236732">
    <property type="component" value="Unassembled WGS sequence"/>
</dbReference>
<dbReference type="Gene3D" id="3.40.640.10">
    <property type="entry name" value="Type I PLP-dependent aspartate aminotransferase-like (Major domain)"/>
    <property type="match status" value="1"/>
</dbReference>
<evidence type="ECO:0000313" key="8">
    <source>
        <dbReference type="Proteomes" id="UP000236732"/>
    </source>
</evidence>
<organism evidence="7 8">
    <name type="scientific">Nonomuraea solani</name>
    <dbReference type="NCBI Taxonomy" id="1144553"/>
    <lineage>
        <taxon>Bacteria</taxon>
        <taxon>Bacillati</taxon>
        <taxon>Actinomycetota</taxon>
        <taxon>Actinomycetes</taxon>
        <taxon>Streptosporangiales</taxon>
        <taxon>Streptosporangiaceae</taxon>
        <taxon>Nonomuraea</taxon>
    </lineage>
</organism>
<comment type="similarity">
    <text evidence="2">Belongs to the beta-eliminating lyase family.</text>
</comment>
<dbReference type="GO" id="GO:0009072">
    <property type="term" value="P:aromatic amino acid metabolic process"/>
    <property type="evidence" value="ECO:0007669"/>
    <property type="project" value="InterPro"/>
</dbReference>
<dbReference type="EMBL" id="FNVT01000002">
    <property type="protein sequence ID" value="SEG19179.1"/>
    <property type="molecule type" value="Genomic_DNA"/>
</dbReference>
<evidence type="ECO:0000256" key="5">
    <source>
        <dbReference type="PIRSR" id="PIRSR611166-50"/>
    </source>
</evidence>
<proteinExistence type="inferred from homology"/>
<keyword evidence="4 7" id="KW-0456">Lyase</keyword>
<gene>
    <name evidence="7" type="ORF">SAMN05444920_102146</name>
</gene>
<dbReference type="OrthoDB" id="9764079at2"/>
<feature type="domain" description="Aromatic amino acid beta-eliminating lyase/threonine aldolase" evidence="6">
    <location>
        <begin position="48"/>
        <end position="424"/>
    </location>
</feature>
<keyword evidence="8" id="KW-1185">Reference proteome</keyword>
<accession>A0A1H5Y547</accession>
<reference evidence="7 8" key="1">
    <citation type="submission" date="2016-10" db="EMBL/GenBank/DDBJ databases">
        <authorList>
            <person name="de Groot N.N."/>
        </authorList>
    </citation>
    <scope>NUCLEOTIDE SEQUENCE [LARGE SCALE GENOMIC DNA]</scope>
    <source>
        <strain evidence="7 8">CGMCC 4.7037</strain>
    </source>
</reference>
<dbReference type="CDD" id="cd00617">
    <property type="entry name" value="Tnase_like"/>
    <property type="match status" value="1"/>
</dbReference>
<dbReference type="InterPro" id="IPR015421">
    <property type="entry name" value="PyrdxlP-dep_Trfase_major"/>
</dbReference>